<name>A0A1J1HTM2_9DIPT</name>
<proteinExistence type="predicted"/>
<keyword evidence="3" id="KW-1185">Reference proteome</keyword>
<evidence type="ECO:0000256" key="1">
    <source>
        <dbReference type="SAM" id="Phobius"/>
    </source>
</evidence>
<organism evidence="2 3">
    <name type="scientific">Clunio marinus</name>
    <dbReference type="NCBI Taxonomy" id="568069"/>
    <lineage>
        <taxon>Eukaryota</taxon>
        <taxon>Metazoa</taxon>
        <taxon>Ecdysozoa</taxon>
        <taxon>Arthropoda</taxon>
        <taxon>Hexapoda</taxon>
        <taxon>Insecta</taxon>
        <taxon>Pterygota</taxon>
        <taxon>Neoptera</taxon>
        <taxon>Endopterygota</taxon>
        <taxon>Diptera</taxon>
        <taxon>Nematocera</taxon>
        <taxon>Chironomoidea</taxon>
        <taxon>Chironomidae</taxon>
        <taxon>Clunio</taxon>
    </lineage>
</organism>
<evidence type="ECO:0000313" key="3">
    <source>
        <dbReference type="Proteomes" id="UP000183832"/>
    </source>
</evidence>
<protein>
    <submittedName>
        <fullName evidence="2">CLUMA_CG003341, isoform A</fullName>
    </submittedName>
</protein>
<gene>
    <name evidence="2" type="ORF">CLUMA_CG003341</name>
</gene>
<keyword evidence="1" id="KW-0812">Transmembrane</keyword>
<keyword evidence="1" id="KW-0472">Membrane</keyword>
<feature type="transmembrane region" description="Helical" evidence="1">
    <location>
        <begin position="23"/>
        <end position="43"/>
    </location>
</feature>
<dbReference type="AlphaFoldDB" id="A0A1J1HTM2"/>
<dbReference type="Proteomes" id="UP000183832">
    <property type="component" value="Unassembled WGS sequence"/>
</dbReference>
<reference evidence="2 3" key="1">
    <citation type="submission" date="2015-04" db="EMBL/GenBank/DDBJ databases">
        <authorList>
            <person name="Syromyatnikov M.Y."/>
            <person name="Popov V.N."/>
        </authorList>
    </citation>
    <scope>NUCLEOTIDE SEQUENCE [LARGE SCALE GENOMIC DNA]</scope>
</reference>
<dbReference type="EMBL" id="CVRI01000013">
    <property type="protein sequence ID" value="CRK89529.1"/>
    <property type="molecule type" value="Genomic_DNA"/>
</dbReference>
<accession>A0A1J1HTM2</accession>
<evidence type="ECO:0000313" key="2">
    <source>
        <dbReference type="EMBL" id="CRK89529.1"/>
    </source>
</evidence>
<sequence length="85" mass="10296">MKVMQPKQNHKQQKDIHLLQNEFFSFFKFISPAFAAVTVRFFFQSTAQLIWKRFIFWCVYISYCRYSSKTGFTFENFCTHSVDVK</sequence>
<keyword evidence="1" id="KW-1133">Transmembrane helix</keyword>